<dbReference type="Pfam" id="PF07238">
    <property type="entry name" value="PilZ"/>
    <property type="match status" value="1"/>
</dbReference>
<gene>
    <name evidence="2" type="ORF">PWYN_19615</name>
</gene>
<dbReference type="EMBL" id="JQCR01000003">
    <property type="protein sequence ID" value="KGE16887.1"/>
    <property type="molecule type" value="Genomic_DNA"/>
</dbReference>
<sequence>MEEHMTNRRTEPFRYTLKEPASFDLHILSINGIPVPSKPVRALMFDISRSGCHLSLPLNVDPENNRVRVGMEMDLTEESMYIEGTLKWTKELEGSFHYGLQLDIPESDRDRLPKILRSLAGEGKILVR</sequence>
<evidence type="ECO:0000259" key="1">
    <source>
        <dbReference type="Pfam" id="PF07238"/>
    </source>
</evidence>
<feature type="domain" description="PilZ" evidence="1">
    <location>
        <begin position="37"/>
        <end position="112"/>
    </location>
</feature>
<comment type="caution">
    <text evidence="2">The sequence shown here is derived from an EMBL/GenBank/DDBJ whole genome shotgun (WGS) entry which is preliminary data.</text>
</comment>
<evidence type="ECO:0000313" key="3">
    <source>
        <dbReference type="Proteomes" id="UP000029734"/>
    </source>
</evidence>
<dbReference type="SUPFAM" id="SSF141371">
    <property type="entry name" value="PilZ domain-like"/>
    <property type="match status" value="1"/>
</dbReference>
<accession>A0A098M5Q8</accession>
<name>A0A098M5Q8_9BACL</name>
<reference evidence="2 3" key="1">
    <citation type="submission" date="2014-08" db="EMBL/GenBank/DDBJ databases">
        <authorList>
            <person name="den Bakker H.C."/>
        </authorList>
    </citation>
    <scope>NUCLEOTIDE SEQUENCE [LARGE SCALE GENOMIC DNA]</scope>
    <source>
        <strain evidence="2 3">DSM 18334</strain>
    </source>
</reference>
<dbReference type="GO" id="GO:0035438">
    <property type="term" value="F:cyclic-di-GMP binding"/>
    <property type="evidence" value="ECO:0007669"/>
    <property type="project" value="InterPro"/>
</dbReference>
<dbReference type="eggNOG" id="ENOG5033BDD">
    <property type="taxonomic scope" value="Bacteria"/>
</dbReference>
<proteinExistence type="predicted"/>
<dbReference type="InterPro" id="IPR009875">
    <property type="entry name" value="PilZ_domain"/>
</dbReference>
<evidence type="ECO:0000313" key="2">
    <source>
        <dbReference type="EMBL" id="KGE16887.1"/>
    </source>
</evidence>
<dbReference type="AlphaFoldDB" id="A0A098M5Q8"/>
<protein>
    <recommendedName>
        <fullName evidence="1">PilZ domain-containing protein</fullName>
    </recommendedName>
</protein>
<dbReference type="Gene3D" id="2.40.10.220">
    <property type="entry name" value="predicted glycosyltransferase like domains"/>
    <property type="match status" value="1"/>
</dbReference>
<keyword evidence="3" id="KW-1185">Reference proteome</keyword>
<reference evidence="2 3" key="2">
    <citation type="submission" date="2014-10" db="EMBL/GenBank/DDBJ databases">
        <title>Comparative genomics of the Paenibacillus odorifer group.</title>
        <authorList>
            <person name="Tsai Y.-C."/>
            <person name="Martin N."/>
            <person name="Korlach J."/>
            <person name="Wiedmann M."/>
        </authorList>
    </citation>
    <scope>NUCLEOTIDE SEQUENCE [LARGE SCALE GENOMIC DNA]</scope>
    <source>
        <strain evidence="2 3">DSM 18334</strain>
    </source>
</reference>
<organism evidence="2 3">
    <name type="scientific">Paenibacillus wynnii</name>
    <dbReference type="NCBI Taxonomy" id="268407"/>
    <lineage>
        <taxon>Bacteria</taxon>
        <taxon>Bacillati</taxon>
        <taxon>Bacillota</taxon>
        <taxon>Bacilli</taxon>
        <taxon>Bacillales</taxon>
        <taxon>Paenibacillaceae</taxon>
        <taxon>Paenibacillus</taxon>
    </lineage>
</organism>
<dbReference type="Proteomes" id="UP000029734">
    <property type="component" value="Unassembled WGS sequence"/>
</dbReference>